<organism evidence="3 4">
    <name type="scientific">Streptomyces caatingaensis</name>
    <dbReference type="NCBI Taxonomy" id="1678637"/>
    <lineage>
        <taxon>Bacteria</taxon>
        <taxon>Bacillati</taxon>
        <taxon>Actinomycetota</taxon>
        <taxon>Actinomycetes</taxon>
        <taxon>Kitasatosporales</taxon>
        <taxon>Streptomycetaceae</taxon>
        <taxon>Streptomyces</taxon>
    </lineage>
</organism>
<feature type="region of interest" description="Disordered" evidence="1">
    <location>
        <begin position="294"/>
        <end position="313"/>
    </location>
</feature>
<protein>
    <recommendedName>
        <fullName evidence="5">Aromatic ring-opening dioxygenase LigA</fullName>
    </recommendedName>
</protein>
<keyword evidence="2" id="KW-1133">Transmembrane helix</keyword>
<proteinExistence type="predicted"/>
<sequence length="377" mass="38648">MSTPPTDTPATGRRPRPRQRLLLAIGIPVITLAVAAGSFFAFGGSESREDGRSLADACQGALSKSDLAALLGSDRLHAGQRTDAARGAGWVDRCVVQARGGASGVVELNIGWADEAQGALSRLGRSGSSQDAVNAVPIGHGWSGTVVAGGPTADAAVLLPCRGIAKSLLVSASAASLGKDAPFRDPKTVGTLARLVTGTAERAAGKLECEAVPGTSLQTLAPPPLGGDDAVPLDRAQGTCRALRGTGSGSGRAVLETAADDGPIEDCFITDGHGKRLYHLGAYYGPYARDLGADPPGEQKLTSPSGTDGKTGDSWATAGCRAFFGKARFTLTSARGENASDQDERRAQREMLTAFARDAVKRHGCTDLALPRVNPAP</sequence>
<accession>A0A0K9XDG1</accession>
<feature type="transmembrane region" description="Helical" evidence="2">
    <location>
        <begin position="21"/>
        <end position="42"/>
    </location>
</feature>
<name>A0A0K9XDG1_9ACTN</name>
<keyword evidence="4" id="KW-1185">Reference proteome</keyword>
<evidence type="ECO:0000313" key="4">
    <source>
        <dbReference type="Proteomes" id="UP000037288"/>
    </source>
</evidence>
<keyword evidence="2" id="KW-0812">Transmembrane</keyword>
<dbReference type="RefSeq" id="WP_049716475.1">
    <property type="nucleotide sequence ID" value="NZ_LFXA01000009.1"/>
</dbReference>
<evidence type="ECO:0000313" key="3">
    <source>
        <dbReference type="EMBL" id="KNB51469.1"/>
    </source>
</evidence>
<dbReference type="EMBL" id="LFXA01000009">
    <property type="protein sequence ID" value="KNB51469.1"/>
    <property type="molecule type" value="Genomic_DNA"/>
</dbReference>
<dbReference type="PATRIC" id="fig|1678637.3.peg.2983"/>
<dbReference type="STRING" id="1678637.AC230_13835"/>
<evidence type="ECO:0008006" key="5">
    <source>
        <dbReference type="Google" id="ProtNLM"/>
    </source>
</evidence>
<dbReference type="Proteomes" id="UP000037288">
    <property type="component" value="Unassembled WGS sequence"/>
</dbReference>
<evidence type="ECO:0000256" key="2">
    <source>
        <dbReference type="SAM" id="Phobius"/>
    </source>
</evidence>
<dbReference type="AlphaFoldDB" id="A0A0K9XDG1"/>
<evidence type="ECO:0000256" key="1">
    <source>
        <dbReference type="SAM" id="MobiDB-lite"/>
    </source>
</evidence>
<dbReference type="OrthoDB" id="4111494at2"/>
<reference evidence="4" key="1">
    <citation type="submission" date="2015-07" db="EMBL/GenBank/DDBJ databases">
        <title>Draft genome sequence of Streptomyces sp. CMAA 1322, a bacterium isolated from Caatinga biome, from dry forest semiarid of Brazil.</title>
        <authorList>
            <person name="Santos S.N."/>
            <person name="Gacesa R."/>
            <person name="Taketani R.G."/>
            <person name="Long P.F."/>
            <person name="Melo I.S."/>
        </authorList>
    </citation>
    <scope>NUCLEOTIDE SEQUENCE [LARGE SCALE GENOMIC DNA]</scope>
    <source>
        <strain evidence="4">CMAA 1322</strain>
    </source>
</reference>
<keyword evidence="2" id="KW-0472">Membrane</keyword>
<comment type="caution">
    <text evidence="3">The sequence shown here is derived from an EMBL/GenBank/DDBJ whole genome shotgun (WGS) entry which is preliminary data.</text>
</comment>
<gene>
    <name evidence="3" type="ORF">AC230_13835</name>
</gene>